<dbReference type="GO" id="GO:0016706">
    <property type="term" value="F:2-oxoglutarate-dependent dioxygenase activity"/>
    <property type="evidence" value="ECO:0007669"/>
    <property type="project" value="InterPro"/>
</dbReference>
<dbReference type="GO" id="GO:0008168">
    <property type="term" value="F:methyltransferase activity"/>
    <property type="evidence" value="ECO:0007669"/>
    <property type="project" value="InterPro"/>
</dbReference>
<reference evidence="2 3" key="1">
    <citation type="journal article" date="2007" name="Nature">
        <title>The medaka draft genome and insights into vertebrate genome evolution.</title>
        <authorList>
            <person name="Kasahara M."/>
            <person name="Naruse K."/>
            <person name="Sasaki S."/>
            <person name="Nakatani Y."/>
            <person name="Qu W."/>
            <person name="Ahsan B."/>
            <person name="Yamada T."/>
            <person name="Nagayasu Y."/>
            <person name="Doi K."/>
            <person name="Kasai Y."/>
            <person name="Jindo T."/>
            <person name="Kobayashi D."/>
            <person name="Shimada A."/>
            <person name="Toyoda A."/>
            <person name="Kuroki Y."/>
            <person name="Fujiyama A."/>
            <person name="Sasaki T."/>
            <person name="Shimizu A."/>
            <person name="Asakawa S."/>
            <person name="Shimizu N."/>
            <person name="Hashimoto S."/>
            <person name="Yang J."/>
            <person name="Lee Y."/>
            <person name="Matsushima K."/>
            <person name="Sugano S."/>
            <person name="Sakaizumi M."/>
            <person name="Narita T."/>
            <person name="Ohishi K."/>
            <person name="Haga S."/>
            <person name="Ohta F."/>
            <person name="Nomoto H."/>
            <person name="Nogata K."/>
            <person name="Morishita T."/>
            <person name="Endo T."/>
            <person name="Shin-I T."/>
            <person name="Takeda H."/>
            <person name="Morishita S."/>
            <person name="Kohara Y."/>
        </authorList>
    </citation>
    <scope>NUCLEOTIDE SEQUENCE [LARGE SCALE GENOMIC DNA]</scope>
    <source>
        <strain evidence="2 3">Hd-rR</strain>
    </source>
</reference>
<proteinExistence type="predicted"/>
<dbReference type="AlphaFoldDB" id="A0A3B3HQZ0"/>
<dbReference type="InterPro" id="IPR000477">
    <property type="entry name" value="RT_dom"/>
</dbReference>
<reference evidence="2" key="2">
    <citation type="submission" date="2025-08" db="UniProtKB">
        <authorList>
            <consortium name="Ensembl"/>
        </authorList>
    </citation>
    <scope>IDENTIFICATION</scope>
    <source>
        <strain evidence="2">Hd-rR</strain>
    </source>
</reference>
<accession>A0A3B3HQZ0</accession>
<dbReference type="Pfam" id="PF09004">
    <property type="entry name" value="ALKBH8_N"/>
    <property type="match status" value="1"/>
</dbReference>
<evidence type="ECO:0000313" key="2">
    <source>
        <dbReference type="Ensembl" id="ENSORLP00000034160.1"/>
    </source>
</evidence>
<feature type="domain" description="Reverse transcriptase" evidence="1">
    <location>
        <begin position="1"/>
        <end position="221"/>
    </location>
</feature>
<dbReference type="PROSITE" id="PS50878">
    <property type="entry name" value="RT_POL"/>
    <property type="match status" value="1"/>
</dbReference>
<dbReference type="CDD" id="cd01650">
    <property type="entry name" value="RT_nLTR_like"/>
    <property type="match status" value="1"/>
</dbReference>
<dbReference type="Ensembl" id="ENSORLT00000042796.1">
    <property type="protein sequence ID" value="ENSORLP00000034160.1"/>
    <property type="gene ID" value="ENSORLG00000027078.1"/>
</dbReference>
<organism evidence="2 3">
    <name type="scientific">Oryzias latipes</name>
    <name type="common">Japanese rice fish</name>
    <name type="synonym">Japanese killifish</name>
    <dbReference type="NCBI Taxonomy" id="8090"/>
    <lineage>
        <taxon>Eukaryota</taxon>
        <taxon>Metazoa</taxon>
        <taxon>Chordata</taxon>
        <taxon>Craniata</taxon>
        <taxon>Vertebrata</taxon>
        <taxon>Euteleostomi</taxon>
        <taxon>Actinopterygii</taxon>
        <taxon>Neopterygii</taxon>
        <taxon>Teleostei</taxon>
        <taxon>Neoteleostei</taxon>
        <taxon>Acanthomorphata</taxon>
        <taxon>Ovalentaria</taxon>
        <taxon>Atherinomorphae</taxon>
        <taxon>Beloniformes</taxon>
        <taxon>Adrianichthyidae</taxon>
        <taxon>Oryziinae</taxon>
        <taxon>Oryzias</taxon>
    </lineage>
</organism>
<dbReference type="InterPro" id="IPR015095">
    <property type="entry name" value="AlkB_hom8_N"/>
</dbReference>
<dbReference type="Pfam" id="PF00078">
    <property type="entry name" value="RVT_1"/>
    <property type="match status" value="1"/>
</dbReference>
<keyword evidence="3" id="KW-1185">Reference proteome</keyword>
<dbReference type="Proteomes" id="UP000001038">
    <property type="component" value="Chromosome 20"/>
</dbReference>
<dbReference type="InParanoid" id="A0A3B3HQZ0"/>
<evidence type="ECO:0000313" key="3">
    <source>
        <dbReference type="Proteomes" id="UP000001038"/>
    </source>
</evidence>
<dbReference type="GeneTree" id="ENSGT01020000230367"/>
<reference evidence="2" key="3">
    <citation type="submission" date="2025-09" db="UniProtKB">
        <authorList>
            <consortium name="Ensembl"/>
        </authorList>
    </citation>
    <scope>IDENTIFICATION</scope>
    <source>
        <strain evidence="2">Hd-rR</strain>
    </source>
</reference>
<name>A0A3B3HQZ0_ORYLA</name>
<dbReference type="SUPFAM" id="SSF56672">
    <property type="entry name" value="DNA/RNA polymerases"/>
    <property type="match status" value="1"/>
</dbReference>
<dbReference type="Bgee" id="ENSORLG00000027078">
    <property type="expression patterns" value="Expressed in sexually immature organism and 2 other cell types or tissues"/>
</dbReference>
<dbReference type="InterPro" id="IPR043502">
    <property type="entry name" value="DNA/RNA_pol_sf"/>
</dbReference>
<evidence type="ECO:0000259" key="1">
    <source>
        <dbReference type="PROSITE" id="PS50878"/>
    </source>
</evidence>
<protein>
    <recommendedName>
        <fullName evidence="1">Reverse transcriptase domain-containing protein</fullName>
    </recommendedName>
</protein>
<dbReference type="PANTHER" id="PTHR33332">
    <property type="entry name" value="REVERSE TRANSCRIPTASE DOMAIN-CONTAINING PROTEIN"/>
    <property type="match status" value="1"/>
</dbReference>
<sequence length="369" mass="41743">ISLYLLHLKVGCASHLQFAYLPNRSTDDAISHILHSSLTHIDSNNRNYVRLLFIDYSSAFNTIVPIKLASKLIDLGLNSSLCKWILDFLTGRPQVVKLGQYTSNSITLNVGAPQGCVLSPLLYSLYTHDCVSSHSSTSIIKFADDTVVLGLIHNNDETAYLDEVEKLTSWCQDNGLSLNVSKTKELIVDFRKRQQQPYTPLMISGTPVERVSSFKYLGVNISEDLTWTTDIQTQVNKARQRLYHLRQLRKFRVSPAILKTFYSGAIESVLTQCITVWYGNSSSQDCKALQRVVCVAERISGSALPSLQDIYLKRCRSRTAKIIKDSTHPSNHIFTLLPSGKRYRSLMAKTERLRRSFYPQAIRLLNFNS</sequence>